<sequence>MGLLDRLSGRKAREEPQVPETTTAPEPVPSLPSTSPHSDALRDVSPNSTLLASAAISAPQGKLYNPYEGLAAQVGTTKHVFRLPDGPEFVFEEEASVRRRDWTQHLQFYCGGGYLAGGVVGVATGLYNFAVDKPEIVTDTLKLKTNRFLNTAGSFARPFSNSCGILGLYFSGLESLFVYQLEPYGLPDTASTLLAGDGSWSCWRGGGRWNHCASEALPDAVNAANLRPDAWAFAIPLLWLREYKAS</sequence>
<dbReference type="Proteomes" id="UP000722791">
    <property type="component" value="Unassembled WGS sequence"/>
</dbReference>
<proteinExistence type="predicted"/>
<comment type="caution">
    <text evidence="2">The sequence shown here is derived from an EMBL/GenBank/DDBJ whole genome shotgun (WGS) entry which is preliminary data.</text>
</comment>
<dbReference type="Pfam" id="PF02466">
    <property type="entry name" value="Tim17"/>
    <property type="match status" value="1"/>
</dbReference>
<feature type="region of interest" description="Disordered" evidence="1">
    <location>
        <begin position="1"/>
        <end position="44"/>
    </location>
</feature>
<dbReference type="AlphaFoldDB" id="A0A8J4D735"/>
<evidence type="ECO:0000313" key="2">
    <source>
        <dbReference type="EMBL" id="GIL96930.1"/>
    </source>
</evidence>
<protein>
    <submittedName>
        <fullName evidence="2">Uncharacterized protein</fullName>
    </submittedName>
</protein>
<accession>A0A8J4D735</accession>
<evidence type="ECO:0000313" key="3">
    <source>
        <dbReference type="Proteomes" id="UP000722791"/>
    </source>
</evidence>
<feature type="compositionally biased region" description="Basic and acidic residues" evidence="1">
    <location>
        <begin position="7"/>
        <end position="16"/>
    </location>
</feature>
<reference evidence="2" key="1">
    <citation type="journal article" date="2021" name="Proc. Natl. Acad. Sci. U.S.A.">
        <title>Three genomes in the algal genus Volvox reveal the fate of a haploid sex-determining region after a transition to homothallism.</title>
        <authorList>
            <person name="Yamamoto K."/>
            <person name="Hamaji T."/>
            <person name="Kawai-Toyooka H."/>
            <person name="Matsuzaki R."/>
            <person name="Takahashi F."/>
            <person name="Nishimura Y."/>
            <person name="Kawachi M."/>
            <person name="Noguchi H."/>
            <person name="Minakuchi Y."/>
            <person name="Umen J.G."/>
            <person name="Toyoda A."/>
            <person name="Nozaki H."/>
        </authorList>
    </citation>
    <scope>NUCLEOTIDE SEQUENCE</scope>
    <source>
        <strain evidence="2">NIES-3785</strain>
    </source>
</reference>
<name>A0A8J4D735_9CHLO</name>
<gene>
    <name evidence="2" type="ORF">Vretimale_2645</name>
</gene>
<dbReference type="EMBL" id="BNCQ01000004">
    <property type="protein sequence ID" value="GIL96930.1"/>
    <property type="molecule type" value="Genomic_DNA"/>
</dbReference>
<organism evidence="2 3">
    <name type="scientific">Volvox reticuliferus</name>
    <dbReference type="NCBI Taxonomy" id="1737510"/>
    <lineage>
        <taxon>Eukaryota</taxon>
        <taxon>Viridiplantae</taxon>
        <taxon>Chlorophyta</taxon>
        <taxon>core chlorophytes</taxon>
        <taxon>Chlorophyceae</taxon>
        <taxon>CS clade</taxon>
        <taxon>Chlamydomonadales</taxon>
        <taxon>Volvocaceae</taxon>
        <taxon>Volvox</taxon>
    </lineage>
</organism>
<evidence type="ECO:0000256" key="1">
    <source>
        <dbReference type="SAM" id="MobiDB-lite"/>
    </source>
</evidence>